<evidence type="ECO:0000313" key="2">
    <source>
        <dbReference type="Proteomes" id="UP001146793"/>
    </source>
</evidence>
<gene>
    <name evidence="1" type="ORF">M0812_24971</name>
</gene>
<proteinExistence type="predicted"/>
<evidence type="ECO:0000313" key="1">
    <source>
        <dbReference type="EMBL" id="KAJ3429615.1"/>
    </source>
</evidence>
<protein>
    <submittedName>
        <fullName evidence="1">Uncharacterized protein</fullName>
    </submittedName>
</protein>
<dbReference type="Proteomes" id="UP001146793">
    <property type="component" value="Unassembled WGS sequence"/>
</dbReference>
<dbReference type="EMBL" id="JANTQA010000057">
    <property type="protein sequence ID" value="KAJ3429615.1"/>
    <property type="molecule type" value="Genomic_DNA"/>
</dbReference>
<sequence>MDLVNIFAFFLTIFFQYIKILKRVGIKESLFILFQSRPLQISQVKSALLQEKTPSLRVNEFIPNCHYQHLKLSDGAKKLLATENAGGNSIISESMSFEVLKRIFGAKLIATEMEIEYKIPNVPITDYIVQVEGTKIGVSVTRSMKWPSTSKYTNLDAHKLLKRKLSGVIKSNTNLKKPYFEKQILHIWSPSANVTEILSQVWQNDITDYLKSNTFILITTAEKNADWIFWNIYQKKN</sequence>
<name>A0AAV7YMA5_9EUKA</name>
<comment type="caution">
    <text evidence="1">The sequence shown here is derived from an EMBL/GenBank/DDBJ whole genome shotgun (WGS) entry which is preliminary data.</text>
</comment>
<accession>A0AAV7YMA5</accession>
<organism evidence="1 2">
    <name type="scientific">Anaeramoeba flamelloides</name>
    <dbReference type="NCBI Taxonomy" id="1746091"/>
    <lineage>
        <taxon>Eukaryota</taxon>
        <taxon>Metamonada</taxon>
        <taxon>Anaeramoebidae</taxon>
        <taxon>Anaeramoeba</taxon>
    </lineage>
</organism>
<reference evidence="1" key="1">
    <citation type="submission" date="2022-08" db="EMBL/GenBank/DDBJ databases">
        <title>Novel sulphate-reducing endosymbionts in the free-living metamonad Anaeramoeba.</title>
        <authorList>
            <person name="Jerlstrom-Hultqvist J."/>
            <person name="Cepicka I."/>
            <person name="Gallot-Lavallee L."/>
            <person name="Salas-Leiva D."/>
            <person name="Curtis B.A."/>
            <person name="Zahonova K."/>
            <person name="Pipaliya S."/>
            <person name="Dacks J."/>
            <person name="Roger A.J."/>
        </authorList>
    </citation>
    <scope>NUCLEOTIDE SEQUENCE</scope>
    <source>
        <strain evidence="1">Busselton2</strain>
    </source>
</reference>
<dbReference type="AlphaFoldDB" id="A0AAV7YMA5"/>